<feature type="transmembrane region" description="Helical" evidence="5">
    <location>
        <begin position="293"/>
        <end position="315"/>
    </location>
</feature>
<feature type="domain" description="Major facilitator superfamily (MFS) profile" evidence="6">
    <location>
        <begin position="4"/>
        <end position="377"/>
    </location>
</feature>
<feature type="transmembrane region" description="Helical" evidence="5">
    <location>
        <begin position="38"/>
        <end position="58"/>
    </location>
</feature>
<protein>
    <submittedName>
        <fullName evidence="7">Fucose permease</fullName>
    </submittedName>
</protein>
<dbReference type="CDD" id="cd17393">
    <property type="entry name" value="MFS_MosC_like"/>
    <property type="match status" value="1"/>
</dbReference>
<dbReference type="Pfam" id="PF07690">
    <property type="entry name" value="MFS_1"/>
    <property type="match status" value="1"/>
</dbReference>
<gene>
    <name evidence="7" type="ORF">EV192_114108</name>
</gene>
<dbReference type="InterPro" id="IPR051788">
    <property type="entry name" value="MFS_Transporter"/>
</dbReference>
<name>A0A4R2IZD3_9PSEU</name>
<keyword evidence="4 5" id="KW-0472">Membrane</keyword>
<evidence type="ECO:0000259" key="6">
    <source>
        <dbReference type="PROSITE" id="PS50850"/>
    </source>
</evidence>
<comment type="subcellular location">
    <subcellularLocation>
        <location evidence="1">Cell membrane</location>
        <topology evidence="1">Multi-pass membrane protein</topology>
    </subcellularLocation>
</comment>
<evidence type="ECO:0000256" key="1">
    <source>
        <dbReference type="ARBA" id="ARBA00004651"/>
    </source>
</evidence>
<comment type="caution">
    <text evidence="7">The sequence shown here is derived from an EMBL/GenBank/DDBJ whole genome shotgun (WGS) entry which is preliminary data.</text>
</comment>
<evidence type="ECO:0000313" key="8">
    <source>
        <dbReference type="Proteomes" id="UP000295680"/>
    </source>
</evidence>
<dbReference type="OrthoDB" id="151222at2"/>
<dbReference type="SUPFAM" id="SSF103473">
    <property type="entry name" value="MFS general substrate transporter"/>
    <property type="match status" value="1"/>
</dbReference>
<feature type="transmembrane region" description="Helical" evidence="5">
    <location>
        <begin position="160"/>
        <end position="179"/>
    </location>
</feature>
<feature type="transmembrane region" description="Helical" evidence="5">
    <location>
        <begin position="133"/>
        <end position="154"/>
    </location>
</feature>
<evidence type="ECO:0000256" key="2">
    <source>
        <dbReference type="ARBA" id="ARBA00022692"/>
    </source>
</evidence>
<organism evidence="7 8">
    <name type="scientific">Actinocrispum wychmicini</name>
    <dbReference type="NCBI Taxonomy" id="1213861"/>
    <lineage>
        <taxon>Bacteria</taxon>
        <taxon>Bacillati</taxon>
        <taxon>Actinomycetota</taxon>
        <taxon>Actinomycetes</taxon>
        <taxon>Pseudonocardiales</taxon>
        <taxon>Pseudonocardiaceae</taxon>
        <taxon>Actinocrispum</taxon>
    </lineage>
</organism>
<dbReference type="AlphaFoldDB" id="A0A4R2IZD3"/>
<dbReference type="GO" id="GO:0022857">
    <property type="term" value="F:transmembrane transporter activity"/>
    <property type="evidence" value="ECO:0007669"/>
    <property type="project" value="InterPro"/>
</dbReference>
<feature type="transmembrane region" description="Helical" evidence="5">
    <location>
        <begin position="200"/>
        <end position="217"/>
    </location>
</feature>
<feature type="transmembrane region" description="Helical" evidence="5">
    <location>
        <begin position="9"/>
        <end position="26"/>
    </location>
</feature>
<feature type="transmembrane region" description="Helical" evidence="5">
    <location>
        <begin position="327"/>
        <end position="347"/>
    </location>
</feature>
<dbReference type="EMBL" id="SLWS01000014">
    <property type="protein sequence ID" value="TCO49738.1"/>
    <property type="molecule type" value="Genomic_DNA"/>
</dbReference>
<dbReference type="Gene3D" id="1.20.1250.20">
    <property type="entry name" value="MFS general substrate transporter like domains"/>
    <property type="match status" value="2"/>
</dbReference>
<keyword evidence="2 5" id="KW-0812">Transmembrane</keyword>
<evidence type="ECO:0000256" key="3">
    <source>
        <dbReference type="ARBA" id="ARBA00022989"/>
    </source>
</evidence>
<dbReference type="PANTHER" id="PTHR23514">
    <property type="entry name" value="BYPASS OF STOP CODON PROTEIN 6"/>
    <property type="match status" value="1"/>
</dbReference>
<evidence type="ECO:0000256" key="4">
    <source>
        <dbReference type="ARBA" id="ARBA00023136"/>
    </source>
</evidence>
<keyword evidence="3 5" id="KW-1133">Transmembrane helix</keyword>
<evidence type="ECO:0000256" key="5">
    <source>
        <dbReference type="SAM" id="Phobius"/>
    </source>
</evidence>
<dbReference type="GO" id="GO:0005886">
    <property type="term" value="C:plasma membrane"/>
    <property type="evidence" value="ECO:0007669"/>
    <property type="project" value="UniProtKB-SubCell"/>
</dbReference>
<evidence type="ECO:0000313" key="7">
    <source>
        <dbReference type="EMBL" id="TCO49738.1"/>
    </source>
</evidence>
<feature type="transmembrane region" description="Helical" evidence="5">
    <location>
        <begin position="353"/>
        <end position="372"/>
    </location>
</feature>
<dbReference type="PROSITE" id="PS50850">
    <property type="entry name" value="MFS"/>
    <property type="match status" value="1"/>
</dbReference>
<keyword evidence="8" id="KW-1185">Reference proteome</keyword>
<dbReference type="InterPro" id="IPR011701">
    <property type="entry name" value="MFS"/>
</dbReference>
<dbReference type="InterPro" id="IPR036259">
    <property type="entry name" value="MFS_trans_sf"/>
</dbReference>
<dbReference type="Proteomes" id="UP000295680">
    <property type="component" value="Unassembled WGS sequence"/>
</dbReference>
<dbReference type="InterPro" id="IPR020846">
    <property type="entry name" value="MFS_dom"/>
</dbReference>
<sequence length="381" mass="39517">MRAARVSTFAYFALNGFVVGMWVVHIPEIEHRAGVTHATLGLLLLLLGGGAFLGMQVAGPLTDRLGTRRMVPLTAVLCSAFVVLPGLATSGWTLGVALLLFGFGNGSLDVAMNVHAVEVERGYGRPVMSAFHAMWSIGGVCAALVGALTLSWGWNPSATLSGVIVLGVVVTAIAAPTLLRPQPGAAVTDKAPRRKTSTRVWAMAVVAFLLMLCEGVANDWSVLHLSTILDAPAATAAFAYGSFATAMTIGRFAADRVAHRFGAFAIVRYGGVVAALGLTVVVFSPWIPLALAGWTVFGIGLSGCIPQLFGAAGHTDLESAGTNVSRVAGLGYLGMLAGPMIIGPLTVLMPLNFTFLLPVVFCLVASGAARILRPRPALVTV</sequence>
<dbReference type="PANTHER" id="PTHR23514:SF13">
    <property type="entry name" value="INNER MEMBRANE PROTEIN YBJJ"/>
    <property type="match status" value="1"/>
</dbReference>
<accession>A0A4R2IZD3</accession>
<reference evidence="7 8" key="1">
    <citation type="submission" date="2019-03" db="EMBL/GenBank/DDBJ databases">
        <title>Genomic Encyclopedia of Type Strains, Phase IV (KMG-IV): sequencing the most valuable type-strain genomes for metagenomic binning, comparative biology and taxonomic classification.</title>
        <authorList>
            <person name="Goeker M."/>
        </authorList>
    </citation>
    <scope>NUCLEOTIDE SEQUENCE [LARGE SCALE GENOMIC DNA]</scope>
    <source>
        <strain evidence="7 8">DSM 45934</strain>
    </source>
</reference>
<feature type="transmembrane region" description="Helical" evidence="5">
    <location>
        <begin position="237"/>
        <end position="254"/>
    </location>
</feature>
<proteinExistence type="predicted"/>
<feature type="transmembrane region" description="Helical" evidence="5">
    <location>
        <begin position="266"/>
        <end position="287"/>
    </location>
</feature>
<dbReference type="RefSeq" id="WP_132124982.1">
    <property type="nucleotide sequence ID" value="NZ_SLWS01000014.1"/>
</dbReference>